<proteinExistence type="inferred from homology"/>
<dbReference type="InterPro" id="IPR000524">
    <property type="entry name" value="Tscrpt_reg_HTH_GntR"/>
</dbReference>
<evidence type="ECO:0000313" key="8">
    <source>
        <dbReference type="EMBL" id="MDQ0511825.1"/>
    </source>
</evidence>
<evidence type="ECO:0000256" key="5">
    <source>
        <dbReference type="ARBA" id="ARBA00023163"/>
    </source>
</evidence>
<dbReference type="InterPro" id="IPR015424">
    <property type="entry name" value="PyrdxlP-dep_Trfase"/>
</dbReference>
<keyword evidence="4 8" id="KW-0238">DNA-binding</keyword>
<feature type="compositionally biased region" description="Low complexity" evidence="6">
    <location>
        <begin position="11"/>
        <end position="42"/>
    </location>
</feature>
<comment type="caution">
    <text evidence="8">The sequence shown here is derived from an EMBL/GenBank/DDBJ whole genome shotgun (WGS) entry which is preliminary data.</text>
</comment>
<dbReference type="InterPro" id="IPR051446">
    <property type="entry name" value="HTH_trans_reg/aminotransferase"/>
</dbReference>
<sequence length="507" mass="54339">MAADDRAARSEATGTEATGTEATGTEATGTEATGTEATGTEARGNLAPRIMAMSRTEAVMAEIRRRLAGRSLTAGEKLPSIRRFAREMRVSPSTVVEAYDRLAAEGLIRSRAGSGFFVAGGVPPVALADAGPRLDRAIDPLWVSRQSLDAPPDMVRPGCGWLPADWMPGPAIRRAIRALARADDSVLTEYGGTRGSRALRQLLARRCATEGLDVGTDQILLTASGTQAIDLLCRFLLNPGDTVLVDDPCYFNFQALLRASRAKIVSVPYTPVGPDVARFTEALATHRPRLYITNSALHNPTGATLSPQTAHRLLTAAAAHDLTIVEDEIFADFEPEPSPRLAGLEGLNRVIRIGSFSKTLSASIRCGYIVARADWIEGLVDLQVATSFGGPSPVAAELVLGTLGDGSYRKHLAALRGRLARRRREMLGALEGLGFNAWTLPRGGFYLWCHLPERRDAAELARAALAERVVLAPGNAFSVTQSAGDLMRFNVAQMNPDVLRVLGRALR</sequence>
<dbReference type="Gene3D" id="1.10.10.10">
    <property type="entry name" value="Winged helix-like DNA-binding domain superfamily/Winged helix DNA-binding domain"/>
    <property type="match status" value="1"/>
</dbReference>
<dbReference type="PROSITE" id="PS50949">
    <property type="entry name" value="HTH_GNTR"/>
    <property type="match status" value="1"/>
</dbReference>
<name>A0ABU0LT00_9HYPH</name>
<dbReference type="InterPro" id="IPR036390">
    <property type="entry name" value="WH_DNA-bd_sf"/>
</dbReference>
<dbReference type="CDD" id="cd07377">
    <property type="entry name" value="WHTH_GntR"/>
    <property type="match status" value="1"/>
</dbReference>
<dbReference type="Proteomes" id="UP001235094">
    <property type="component" value="Unassembled WGS sequence"/>
</dbReference>
<keyword evidence="9" id="KW-1185">Reference proteome</keyword>
<evidence type="ECO:0000256" key="1">
    <source>
        <dbReference type="ARBA" id="ARBA00005384"/>
    </source>
</evidence>
<accession>A0ABU0LT00</accession>
<dbReference type="PANTHER" id="PTHR46577">
    <property type="entry name" value="HTH-TYPE TRANSCRIPTIONAL REGULATORY PROTEIN GABR"/>
    <property type="match status" value="1"/>
</dbReference>
<feature type="region of interest" description="Disordered" evidence="6">
    <location>
        <begin position="1"/>
        <end position="50"/>
    </location>
</feature>
<feature type="domain" description="HTH gntR-type" evidence="7">
    <location>
        <begin position="53"/>
        <end position="121"/>
    </location>
</feature>
<dbReference type="Gene3D" id="3.40.640.10">
    <property type="entry name" value="Type I PLP-dependent aspartate aminotransferase-like (Major domain)"/>
    <property type="match status" value="1"/>
</dbReference>
<reference evidence="8 9" key="1">
    <citation type="submission" date="2023-07" db="EMBL/GenBank/DDBJ databases">
        <title>Genomic Encyclopedia of Type Strains, Phase IV (KMG-IV): sequencing the most valuable type-strain genomes for metagenomic binning, comparative biology and taxonomic classification.</title>
        <authorList>
            <person name="Goeker M."/>
        </authorList>
    </citation>
    <scope>NUCLEOTIDE SEQUENCE [LARGE SCALE GENOMIC DNA]</scope>
    <source>
        <strain evidence="8 9">DSM 15561</strain>
    </source>
</reference>
<evidence type="ECO:0000256" key="3">
    <source>
        <dbReference type="ARBA" id="ARBA00023015"/>
    </source>
</evidence>
<dbReference type="InterPro" id="IPR036388">
    <property type="entry name" value="WH-like_DNA-bd_sf"/>
</dbReference>
<evidence type="ECO:0000259" key="7">
    <source>
        <dbReference type="PROSITE" id="PS50949"/>
    </source>
</evidence>
<dbReference type="InterPro" id="IPR004839">
    <property type="entry name" value="Aminotransferase_I/II_large"/>
</dbReference>
<organism evidence="8 9">
    <name type="scientific">Ancylobacter amanitiformis</name>
    <dbReference type="NCBI Taxonomy" id="217069"/>
    <lineage>
        <taxon>Bacteria</taxon>
        <taxon>Pseudomonadati</taxon>
        <taxon>Pseudomonadota</taxon>
        <taxon>Alphaproteobacteria</taxon>
        <taxon>Hyphomicrobiales</taxon>
        <taxon>Xanthobacteraceae</taxon>
        <taxon>Ancylobacter</taxon>
    </lineage>
</organism>
<protein>
    <submittedName>
        <fullName evidence="8">DNA-binding transcriptional MocR family regulator</fullName>
    </submittedName>
</protein>
<keyword evidence="3" id="KW-0805">Transcription regulation</keyword>
<dbReference type="EMBL" id="JAUSVR010000008">
    <property type="protein sequence ID" value="MDQ0511825.1"/>
    <property type="molecule type" value="Genomic_DNA"/>
</dbReference>
<dbReference type="GO" id="GO:0003677">
    <property type="term" value="F:DNA binding"/>
    <property type="evidence" value="ECO:0007669"/>
    <property type="project" value="UniProtKB-KW"/>
</dbReference>
<keyword evidence="5" id="KW-0804">Transcription</keyword>
<dbReference type="PANTHER" id="PTHR46577:SF2">
    <property type="entry name" value="TRANSCRIPTIONAL REGULATORY PROTEIN"/>
    <property type="match status" value="1"/>
</dbReference>
<dbReference type="InterPro" id="IPR015421">
    <property type="entry name" value="PyrdxlP-dep_Trfase_major"/>
</dbReference>
<dbReference type="Pfam" id="PF00155">
    <property type="entry name" value="Aminotran_1_2"/>
    <property type="match status" value="1"/>
</dbReference>
<gene>
    <name evidence="8" type="ORF">QOZ99_002724</name>
</gene>
<evidence type="ECO:0000313" key="9">
    <source>
        <dbReference type="Proteomes" id="UP001235094"/>
    </source>
</evidence>
<dbReference type="SMART" id="SM00345">
    <property type="entry name" value="HTH_GNTR"/>
    <property type="match status" value="1"/>
</dbReference>
<dbReference type="SUPFAM" id="SSF46785">
    <property type="entry name" value="Winged helix' DNA-binding domain"/>
    <property type="match status" value="1"/>
</dbReference>
<comment type="similarity">
    <text evidence="1">In the C-terminal section; belongs to the class-I pyridoxal-phosphate-dependent aminotransferase family.</text>
</comment>
<keyword evidence="2" id="KW-0663">Pyridoxal phosphate</keyword>
<dbReference type="SUPFAM" id="SSF53383">
    <property type="entry name" value="PLP-dependent transferases"/>
    <property type="match status" value="1"/>
</dbReference>
<evidence type="ECO:0000256" key="6">
    <source>
        <dbReference type="SAM" id="MobiDB-lite"/>
    </source>
</evidence>
<dbReference type="CDD" id="cd00609">
    <property type="entry name" value="AAT_like"/>
    <property type="match status" value="1"/>
</dbReference>
<evidence type="ECO:0000256" key="2">
    <source>
        <dbReference type="ARBA" id="ARBA00022898"/>
    </source>
</evidence>
<evidence type="ECO:0000256" key="4">
    <source>
        <dbReference type="ARBA" id="ARBA00023125"/>
    </source>
</evidence>
<dbReference type="Pfam" id="PF00392">
    <property type="entry name" value="GntR"/>
    <property type="match status" value="1"/>
</dbReference>